<dbReference type="HAMAP" id="MF_00201">
    <property type="entry name" value="RecO"/>
    <property type="match status" value="1"/>
</dbReference>
<dbReference type="Gene3D" id="2.40.50.140">
    <property type="entry name" value="Nucleic acid-binding proteins"/>
    <property type="match status" value="1"/>
</dbReference>
<dbReference type="Proteomes" id="UP001174909">
    <property type="component" value="Unassembled WGS sequence"/>
</dbReference>
<feature type="domain" description="DNA replication/recombination mediator RecO N-terminal" evidence="7">
    <location>
        <begin position="2"/>
        <end position="66"/>
    </location>
</feature>
<proteinExistence type="inferred from homology"/>
<dbReference type="NCBIfam" id="TIGR00613">
    <property type="entry name" value="reco"/>
    <property type="match status" value="1"/>
</dbReference>
<evidence type="ECO:0000313" key="8">
    <source>
        <dbReference type="EMBL" id="CAI8010437.1"/>
    </source>
</evidence>
<dbReference type="AlphaFoldDB" id="A0AA35WEG5"/>
<dbReference type="SUPFAM" id="SSF50249">
    <property type="entry name" value="Nucleic acid-binding proteins"/>
    <property type="match status" value="1"/>
</dbReference>
<evidence type="ECO:0000256" key="2">
    <source>
        <dbReference type="ARBA" id="ARBA00021310"/>
    </source>
</evidence>
<evidence type="ECO:0000256" key="5">
    <source>
        <dbReference type="ARBA" id="ARBA00023204"/>
    </source>
</evidence>
<name>A0AA35WEG5_GEOBA</name>
<keyword evidence="9" id="KW-1185">Reference proteome</keyword>
<keyword evidence="4" id="KW-0233">DNA recombination</keyword>
<dbReference type="SUPFAM" id="SSF57863">
    <property type="entry name" value="ArfGap/RecO-like zinc finger"/>
    <property type="match status" value="1"/>
</dbReference>
<dbReference type="GO" id="GO:0006302">
    <property type="term" value="P:double-strand break repair"/>
    <property type="evidence" value="ECO:0007669"/>
    <property type="project" value="TreeGrafter"/>
</dbReference>
<organism evidence="8 9">
    <name type="scientific">Geodia barretti</name>
    <name type="common">Barrett's horny sponge</name>
    <dbReference type="NCBI Taxonomy" id="519541"/>
    <lineage>
        <taxon>Eukaryota</taxon>
        <taxon>Metazoa</taxon>
        <taxon>Porifera</taxon>
        <taxon>Demospongiae</taxon>
        <taxon>Heteroscleromorpha</taxon>
        <taxon>Tetractinellida</taxon>
        <taxon>Astrophorina</taxon>
        <taxon>Geodiidae</taxon>
        <taxon>Geodia</taxon>
    </lineage>
</organism>
<dbReference type="Pfam" id="PF11967">
    <property type="entry name" value="RecO_N"/>
    <property type="match status" value="1"/>
</dbReference>
<accession>A0AA35WEG5</accession>
<keyword evidence="5" id="KW-0234">DNA repair</keyword>
<evidence type="ECO:0000256" key="6">
    <source>
        <dbReference type="ARBA" id="ARBA00033409"/>
    </source>
</evidence>
<dbReference type="Gene3D" id="6.20.220.20">
    <property type="entry name" value="Recombination protein O, zinc-binding domain"/>
    <property type="match status" value="1"/>
</dbReference>
<comment type="caution">
    <text evidence="8">The sequence shown here is derived from an EMBL/GenBank/DDBJ whole genome shotgun (WGS) entry which is preliminary data.</text>
</comment>
<evidence type="ECO:0000259" key="7">
    <source>
        <dbReference type="Pfam" id="PF11967"/>
    </source>
</evidence>
<dbReference type="PANTHER" id="PTHR33991">
    <property type="entry name" value="DNA REPAIR PROTEIN RECO"/>
    <property type="match status" value="1"/>
</dbReference>
<dbReference type="Gene3D" id="1.20.1440.120">
    <property type="entry name" value="Recombination protein O, C-terminal domain"/>
    <property type="match status" value="1"/>
</dbReference>
<reference evidence="8" key="1">
    <citation type="submission" date="2023-03" db="EMBL/GenBank/DDBJ databases">
        <authorList>
            <person name="Steffen K."/>
            <person name="Cardenas P."/>
        </authorList>
    </citation>
    <scope>NUCLEOTIDE SEQUENCE</scope>
</reference>
<evidence type="ECO:0000256" key="4">
    <source>
        <dbReference type="ARBA" id="ARBA00023172"/>
    </source>
</evidence>
<evidence type="ECO:0000256" key="3">
    <source>
        <dbReference type="ARBA" id="ARBA00022763"/>
    </source>
</evidence>
<evidence type="ECO:0000313" key="9">
    <source>
        <dbReference type="Proteomes" id="UP001174909"/>
    </source>
</evidence>
<dbReference type="InterPro" id="IPR037278">
    <property type="entry name" value="ARFGAP/RecO"/>
</dbReference>
<dbReference type="InterPro" id="IPR003717">
    <property type="entry name" value="RecO"/>
</dbReference>
<dbReference type="InterPro" id="IPR022572">
    <property type="entry name" value="DNA_rep/recomb_RecO_N"/>
</dbReference>
<dbReference type="PANTHER" id="PTHR33991:SF1">
    <property type="entry name" value="DNA REPAIR PROTEIN RECO"/>
    <property type="match status" value="1"/>
</dbReference>
<protein>
    <recommendedName>
        <fullName evidence="2">DNA repair protein RecO</fullName>
    </recommendedName>
    <alternativeName>
        <fullName evidence="6">Recombination protein O</fullName>
    </alternativeName>
</protein>
<sequence>MRTAPVGEINRLVTFLSPSAGLVRAMAYGAAKTTSRLRLATLLFINADLRLYRDPVKDHYKITEITCRDDFGGIRASVPRYFAASLWAEVVLRSPGAAEPADLYALLLDCLLALHSSDLAVQRGLSAQFIWRYLHLAGLQPDLHGCAACDRPLAPAVAGYLSERYGDIRCADCSALSDAAFSAGARAYLSHTQKLPPARAAAVRLQDDRGLSNVLYRMVQRAVDAPLAALQAGAGML</sequence>
<gene>
    <name evidence="8" type="ORF">GBAR_LOCUS6881</name>
</gene>
<keyword evidence="3" id="KW-0227">DNA damage</keyword>
<evidence type="ECO:0000256" key="1">
    <source>
        <dbReference type="ARBA" id="ARBA00007452"/>
    </source>
</evidence>
<comment type="similarity">
    <text evidence="1">Belongs to the RecO family.</text>
</comment>
<dbReference type="EMBL" id="CASHTH010001036">
    <property type="protein sequence ID" value="CAI8010437.1"/>
    <property type="molecule type" value="Genomic_DNA"/>
</dbReference>
<dbReference type="InterPro" id="IPR042242">
    <property type="entry name" value="RecO_C"/>
</dbReference>
<dbReference type="GO" id="GO:0006310">
    <property type="term" value="P:DNA recombination"/>
    <property type="evidence" value="ECO:0007669"/>
    <property type="project" value="UniProtKB-KW"/>
</dbReference>
<dbReference type="Pfam" id="PF02565">
    <property type="entry name" value="RecO_C"/>
    <property type="match status" value="1"/>
</dbReference>
<dbReference type="InterPro" id="IPR012340">
    <property type="entry name" value="NA-bd_OB-fold"/>
</dbReference>